<name>A0A285CQ88_9BACI</name>
<dbReference type="AlphaFoldDB" id="A0A285CQ88"/>
<organism evidence="1 2">
    <name type="scientific">Bacillus oleivorans</name>
    <dbReference type="NCBI Taxonomy" id="1448271"/>
    <lineage>
        <taxon>Bacteria</taxon>
        <taxon>Bacillati</taxon>
        <taxon>Bacillota</taxon>
        <taxon>Bacilli</taxon>
        <taxon>Bacillales</taxon>
        <taxon>Bacillaceae</taxon>
        <taxon>Bacillus</taxon>
    </lineage>
</organism>
<sequence>MVNFEYYMAWQSYIAPRIEAQKTPKEMLRLYIESNLTFVDENRQHVFAVIEMVSNKRTADGKLRFAADHDETILLPIENILTLGMQEGFFREFTRSSARVMALTIRNAIDGFTIELMRKPHLDVQEYTRELVTIFDKSTKKECVT</sequence>
<dbReference type="Gene3D" id="1.10.357.10">
    <property type="entry name" value="Tetracycline Repressor, domain 2"/>
    <property type="match status" value="1"/>
</dbReference>
<dbReference type="SUPFAM" id="SSF48498">
    <property type="entry name" value="Tetracyclin repressor-like, C-terminal domain"/>
    <property type="match status" value="1"/>
</dbReference>
<evidence type="ECO:0000313" key="2">
    <source>
        <dbReference type="Proteomes" id="UP000219546"/>
    </source>
</evidence>
<dbReference type="Proteomes" id="UP000219546">
    <property type="component" value="Unassembled WGS sequence"/>
</dbReference>
<dbReference type="InterPro" id="IPR036271">
    <property type="entry name" value="Tet_transcr_reg_TetR-rel_C_sf"/>
</dbReference>
<dbReference type="RefSeq" id="WP_245855706.1">
    <property type="nucleotide sequence ID" value="NZ_JBEPMQ010000002.1"/>
</dbReference>
<evidence type="ECO:0000313" key="1">
    <source>
        <dbReference type="EMBL" id="SNX69729.1"/>
    </source>
</evidence>
<keyword evidence="2" id="KW-1185">Reference proteome</keyword>
<gene>
    <name evidence="1" type="ORF">SAMN05877753_103200</name>
</gene>
<proteinExistence type="predicted"/>
<protein>
    <recommendedName>
        <fullName evidence="3">TetR family transcriptional regulator</fullName>
    </recommendedName>
</protein>
<dbReference type="EMBL" id="OAOP01000003">
    <property type="protein sequence ID" value="SNX69729.1"/>
    <property type="molecule type" value="Genomic_DNA"/>
</dbReference>
<evidence type="ECO:0008006" key="3">
    <source>
        <dbReference type="Google" id="ProtNLM"/>
    </source>
</evidence>
<reference evidence="1 2" key="1">
    <citation type="submission" date="2017-08" db="EMBL/GenBank/DDBJ databases">
        <authorList>
            <person name="de Groot N.N."/>
        </authorList>
    </citation>
    <scope>NUCLEOTIDE SEQUENCE [LARGE SCALE GENOMIC DNA]</scope>
    <source>
        <strain evidence="1 2">JC228</strain>
    </source>
</reference>
<accession>A0A285CQ88</accession>